<dbReference type="Proteomes" id="UP000317624">
    <property type="component" value="Unassembled WGS sequence"/>
</dbReference>
<name>A0A558BZ36_9BACT</name>
<reference evidence="3 4" key="1">
    <citation type="submission" date="2019-07" db="EMBL/GenBank/DDBJ databases">
        <title>Hymenobacter sp. straun FUR1 Genome sequencing and assembly.</title>
        <authorList>
            <person name="Chhetri G."/>
        </authorList>
    </citation>
    <scope>NUCLEOTIDE SEQUENCE [LARGE SCALE GENOMIC DNA]</scope>
    <source>
        <strain evidence="3 4">Fur1</strain>
    </source>
</reference>
<dbReference type="InterPro" id="IPR045497">
    <property type="entry name" value="DUF6438"/>
</dbReference>
<evidence type="ECO:0000313" key="4">
    <source>
        <dbReference type="Proteomes" id="UP000317624"/>
    </source>
</evidence>
<gene>
    <name evidence="3" type="ORF">FNT36_10205</name>
</gene>
<accession>A0A558BZ36</accession>
<evidence type="ECO:0000256" key="1">
    <source>
        <dbReference type="SAM" id="SignalP"/>
    </source>
</evidence>
<dbReference type="EMBL" id="VMRJ01000002">
    <property type="protein sequence ID" value="TVT41785.1"/>
    <property type="molecule type" value="Genomic_DNA"/>
</dbReference>
<protein>
    <recommendedName>
        <fullName evidence="2">DUF6438 domain-containing protein</fullName>
    </recommendedName>
</protein>
<dbReference type="AlphaFoldDB" id="A0A558BZ36"/>
<organism evidence="3 4">
    <name type="scientific">Hymenobacter setariae</name>
    <dbReference type="NCBI Taxonomy" id="2594794"/>
    <lineage>
        <taxon>Bacteria</taxon>
        <taxon>Pseudomonadati</taxon>
        <taxon>Bacteroidota</taxon>
        <taxon>Cytophagia</taxon>
        <taxon>Cytophagales</taxon>
        <taxon>Hymenobacteraceae</taxon>
        <taxon>Hymenobacter</taxon>
    </lineage>
</organism>
<keyword evidence="1" id="KW-0732">Signal</keyword>
<proteinExistence type="predicted"/>
<dbReference type="RefSeq" id="WP_144847095.1">
    <property type="nucleotide sequence ID" value="NZ_VMRJ01000002.1"/>
</dbReference>
<dbReference type="Pfam" id="PF20033">
    <property type="entry name" value="DUF6438"/>
    <property type="match status" value="1"/>
</dbReference>
<dbReference type="OrthoDB" id="7172369at2"/>
<comment type="caution">
    <text evidence="3">The sequence shown here is derived from an EMBL/GenBank/DDBJ whole genome shotgun (WGS) entry which is preliminary data.</text>
</comment>
<sequence length="170" mass="18788">MRHFAYPLAFVAGLSACSQHATPQQPTFQKPRTVSTIPIHTFPSDTALVFQRTPCYGTCPAYTATVFRNGKVSYNGERSVPVMGQHTFSLDQATVAAMLDEARRRNFNSLEHSYHARVTDLPATIITTYLPGQKHYQVMAERGAAPQPLQGYIDYLGAKLDPLAGLSTQR</sequence>
<evidence type="ECO:0000259" key="2">
    <source>
        <dbReference type="Pfam" id="PF20033"/>
    </source>
</evidence>
<keyword evidence="4" id="KW-1185">Reference proteome</keyword>
<feature type="signal peptide" evidence="1">
    <location>
        <begin position="1"/>
        <end position="21"/>
    </location>
</feature>
<feature type="domain" description="DUF6438" evidence="2">
    <location>
        <begin position="48"/>
        <end position="154"/>
    </location>
</feature>
<dbReference type="PROSITE" id="PS51257">
    <property type="entry name" value="PROKAR_LIPOPROTEIN"/>
    <property type="match status" value="1"/>
</dbReference>
<feature type="chain" id="PRO_5022186162" description="DUF6438 domain-containing protein" evidence="1">
    <location>
        <begin position="22"/>
        <end position="170"/>
    </location>
</feature>
<evidence type="ECO:0000313" key="3">
    <source>
        <dbReference type="EMBL" id="TVT41785.1"/>
    </source>
</evidence>